<dbReference type="CDD" id="cd04458">
    <property type="entry name" value="CSP_CDS"/>
    <property type="match status" value="1"/>
</dbReference>
<dbReference type="InterPro" id="IPR019844">
    <property type="entry name" value="CSD_CS"/>
</dbReference>
<evidence type="ECO:0000313" key="5">
    <source>
        <dbReference type="EMBL" id="ASR90181.1"/>
    </source>
</evidence>
<sequence length="75" mass="8510">MQRRYRMNDVGVIKVIDSLKGFGFITPTKGREVFFHASDCSVGILELRIGDMVRFRIAGEGKRRRAVSVNPIEVI</sequence>
<dbReference type="InterPro" id="IPR011129">
    <property type="entry name" value="CSD"/>
</dbReference>
<dbReference type="PIRSF" id="PIRSF002599">
    <property type="entry name" value="Cold_shock_A"/>
    <property type="match status" value="1"/>
</dbReference>
<reference evidence="5 6" key="1">
    <citation type="submission" date="2017-05" db="EMBL/GenBank/DDBJ databases">
        <authorList>
            <person name="Qiu J.G."/>
            <person name="He J."/>
        </authorList>
    </citation>
    <scope>NUCLEOTIDE SEQUENCE [LARGE SCALE GENOMIC DNA]</scope>
    <source>
        <strain evidence="5 6">JQ135</strain>
    </source>
</reference>
<keyword evidence="2" id="KW-0963">Cytoplasm</keyword>
<name>A0AB33CUE9_ALCFA</name>
<proteinExistence type="predicted"/>
<dbReference type="InterPro" id="IPR012156">
    <property type="entry name" value="Cold_shock_CspA"/>
</dbReference>
<dbReference type="GO" id="GO:0003676">
    <property type="term" value="F:nucleic acid binding"/>
    <property type="evidence" value="ECO:0007669"/>
    <property type="project" value="InterPro"/>
</dbReference>
<dbReference type="GO" id="GO:0005829">
    <property type="term" value="C:cytosol"/>
    <property type="evidence" value="ECO:0007669"/>
    <property type="project" value="UniProtKB-ARBA"/>
</dbReference>
<evidence type="ECO:0000259" key="4">
    <source>
        <dbReference type="PROSITE" id="PS51857"/>
    </source>
</evidence>
<evidence type="ECO:0000256" key="3">
    <source>
        <dbReference type="RuleBase" id="RU000408"/>
    </source>
</evidence>
<dbReference type="InterPro" id="IPR012340">
    <property type="entry name" value="NA-bd_OB-fold"/>
</dbReference>
<dbReference type="Gene3D" id="2.40.50.140">
    <property type="entry name" value="Nucleic acid-binding proteins"/>
    <property type="match status" value="1"/>
</dbReference>
<evidence type="ECO:0000256" key="1">
    <source>
        <dbReference type="ARBA" id="ARBA00004496"/>
    </source>
</evidence>
<dbReference type="Proteomes" id="UP000214561">
    <property type="component" value="Chromosome"/>
</dbReference>
<protein>
    <recommendedName>
        <fullName evidence="4">CSD domain-containing protein</fullName>
    </recommendedName>
</protein>
<accession>A0AB33CUE9</accession>
<dbReference type="AlphaFoldDB" id="A0AB33CUE9"/>
<dbReference type="PROSITE" id="PS51857">
    <property type="entry name" value="CSD_2"/>
    <property type="match status" value="1"/>
</dbReference>
<dbReference type="SUPFAM" id="SSF50249">
    <property type="entry name" value="Nucleic acid-binding proteins"/>
    <property type="match status" value="1"/>
</dbReference>
<dbReference type="Pfam" id="PF00313">
    <property type="entry name" value="CSD"/>
    <property type="match status" value="1"/>
</dbReference>
<feature type="domain" description="CSD" evidence="4">
    <location>
        <begin position="8"/>
        <end position="71"/>
    </location>
</feature>
<comment type="subcellular location">
    <subcellularLocation>
        <location evidence="1 3">Cytoplasm</location>
    </subcellularLocation>
</comment>
<dbReference type="InterPro" id="IPR002059">
    <property type="entry name" value="CSP_DNA-bd"/>
</dbReference>
<dbReference type="SMART" id="SM00357">
    <property type="entry name" value="CSP"/>
    <property type="match status" value="1"/>
</dbReference>
<dbReference type="KEGG" id="afq:AFA_12365"/>
<gene>
    <name evidence="5" type="ORF">AFA_12365</name>
</gene>
<evidence type="ECO:0000256" key="2">
    <source>
        <dbReference type="ARBA" id="ARBA00022490"/>
    </source>
</evidence>
<evidence type="ECO:0000313" key="6">
    <source>
        <dbReference type="Proteomes" id="UP000214561"/>
    </source>
</evidence>
<organism evidence="5 6">
    <name type="scientific">Alcaligenes faecalis</name>
    <dbReference type="NCBI Taxonomy" id="511"/>
    <lineage>
        <taxon>Bacteria</taxon>
        <taxon>Pseudomonadati</taxon>
        <taxon>Pseudomonadota</taxon>
        <taxon>Betaproteobacteria</taxon>
        <taxon>Burkholderiales</taxon>
        <taxon>Alcaligenaceae</taxon>
        <taxon>Alcaligenes</taxon>
    </lineage>
</organism>
<dbReference type="PROSITE" id="PS00352">
    <property type="entry name" value="CSD_1"/>
    <property type="match status" value="1"/>
</dbReference>
<dbReference type="EMBL" id="CP021641">
    <property type="protein sequence ID" value="ASR90181.1"/>
    <property type="molecule type" value="Genomic_DNA"/>
</dbReference>